<dbReference type="InterPro" id="IPR043128">
    <property type="entry name" value="Rev_trsase/Diguanyl_cyclase"/>
</dbReference>
<dbReference type="EnsemblMetazoa" id="Aqu2.1.09821_001">
    <property type="protein sequence ID" value="Aqu2.1.09821_001"/>
    <property type="gene ID" value="Aqu2.1.09821"/>
</dbReference>
<dbReference type="STRING" id="400682.A0A1X7T5N7"/>
<feature type="domain" description="Reverse transcriptase" evidence="1">
    <location>
        <begin position="36"/>
        <end position="102"/>
    </location>
</feature>
<dbReference type="Pfam" id="PF00078">
    <property type="entry name" value="RVT_1"/>
    <property type="match status" value="1"/>
</dbReference>
<evidence type="ECO:0000259" key="1">
    <source>
        <dbReference type="Pfam" id="PF00078"/>
    </source>
</evidence>
<dbReference type="SUPFAM" id="SSF56672">
    <property type="entry name" value="DNA/RNA polymerases"/>
    <property type="match status" value="1"/>
</dbReference>
<protein>
    <recommendedName>
        <fullName evidence="1">Reverse transcriptase domain-containing protein</fullName>
    </recommendedName>
</protein>
<evidence type="ECO:0000313" key="2">
    <source>
        <dbReference type="EnsemblMetazoa" id="Aqu2.1.09821_001"/>
    </source>
</evidence>
<dbReference type="InterPro" id="IPR043502">
    <property type="entry name" value="DNA/RNA_pol_sf"/>
</dbReference>
<dbReference type="InterPro" id="IPR000477">
    <property type="entry name" value="RT_dom"/>
</dbReference>
<sequence>MPHALKEEVVQELRDYVKEGIIEESTIDWVAPIVVVKKKDGTNRVCIDYRQLNLKTKVDAYPMPRIDDMFDTIGQAKYITLDLAKGYWQVPMQNQIKKKQPFLALLDFITLK</sequence>
<dbReference type="Gene3D" id="3.10.10.10">
    <property type="entry name" value="HIV Type 1 Reverse Transcriptase, subunit A, domain 1"/>
    <property type="match status" value="1"/>
</dbReference>
<dbReference type="Gene3D" id="3.30.70.270">
    <property type="match status" value="1"/>
</dbReference>
<dbReference type="InterPro" id="IPR053134">
    <property type="entry name" value="RNA-dir_DNA_polymerase"/>
</dbReference>
<dbReference type="AlphaFoldDB" id="A0A1X7T5N7"/>
<dbReference type="PANTHER" id="PTHR24559:SF454">
    <property type="entry name" value="RIBONUCLEASE H"/>
    <property type="match status" value="1"/>
</dbReference>
<reference evidence="2" key="1">
    <citation type="submission" date="2017-05" db="UniProtKB">
        <authorList>
            <consortium name="EnsemblMetazoa"/>
        </authorList>
    </citation>
    <scope>IDENTIFICATION</scope>
</reference>
<organism evidence="2">
    <name type="scientific">Amphimedon queenslandica</name>
    <name type="common">Sponge</name>
    <dbReference type="NCBI Taxonomy" id="400682"/>
    <lineage>
        <taxon>Eukaryota</taxon>
        <taxon>Metazoa</taxon>
        <taxon>Porifera</taxon>
        <taxon>Demospongiae</taxon>
        <taxon>Heteroscleromorpha</taxon>
        <taxon>Haplosclerida</taxon>
        <taxon>Niphatidae</taxon>
        <taxon>Amphimedon</taxon>
    </lineage>
</organism>
<proteinExistence type="predicted"/>
<name>A0A1X7T5N7_AMPQE</name>
<dbReference type="PANTHER" id="PTHR24559">
    <property type="entry name" value="TRANSPOSON TY3-I GAG-POL POLYPROTEIN"/>
    <property type="match status" value="1"/>
</dbReference>
<accession>A0A1X7T5N7</accession>
<dbReference type="CDD" id="cd01647">
    <property type="entry name" value="RT_LTR"/>
    <property type="match status" value="1"/>
</dbReference>
<dbReference type="InParanoid" id="A0A1X7T5N7"/>